<organism evidence="1 2">
    <name type="scientific">Croceicoccus naphthovorans</name>
    <dbReference type="NCBI Taxonomy" id="1348774"/>
    <lineage>
        <taxon>Bacteria</taxon>
        <taxon>Pseudomonadati</taxon>
        <taxon>Pseudomonadota</taxon>
        <taxon>Alphaproteobacteria</taxon>
        <taxon>Sphingomonadales</taxon>
        <taxon>Erythrobacteraceae</taxon>
        <taxon>Croceicoccus</taxon>
    </lineage>
</organism>
<reference evidence="1 2" key="1">
    <citation type="submission" date="2015-06" db="EMBL/GenBank/DDBJ databases">
        <authorList>
            <person name="Zeng Y."/>
            <person name="Huang Y."/>
        </authorList>
    </citation>
    <scope>NUCLEOTIDE SEQUENCE [LARGE SCALE GENOMIC DNA]</scope>
    <source>
        <strain evidence="1 2">PQ-2</strain>
    </source>
</reference>
<dbReference type="EMBL" id="CP011770">
    <property type="protein sequence ID" value="AKM09855.1"/>
    <property type="molecule type" value="Genomic_DNA"/>
</dbReference>
<protein>
    <submittedName>
        <fullName evidence="1">Uncharacterized protein</fullName>
    </submittedName>
</protein>
<dbReference type="Proteomes" id="UP000035287">
    <property type="component" value="Chromosome"/>
</dbReference>
<name>A0A0G3XE81_9SPHN</name>
<proteinExistence type="predicted"/>
<gene>
    <name evidence="1" type="ORF">AB433_07450</name>
</gene>
<dbReference type="KEGG" id="cna:AB433_07450"/>
<dbReference type="RefSeq" id="WP_047820539.1">
    <property type="nucleotide sequence ID" value="NZ_CP011770.1"/>
</dbReference>
<evidence type="ECO:0000313" key="1">
    <source>
        <dbReference type="EMBL" id="AKM09855.1"/>
    </source>
</evidence>
<accession>A0A0G3XE81</accession>
<evidence type="ECO:0000313" key="2">
    <source>
        <dbReference type="Proteomes" id="UP000035287"/>
    </source>
</evidence>
<dbReference type="AlphaFoldDB" id="A0A0G3XE81"/>
<dbReference type="STRING" id="1348774.AB433_07450"/>
<keyword evidence="2" id="KW-1185">Reference proteome</keyword>
<sequence length="119" mass="12744">MAIINKDEARIAIREDGRIVFEVPLDGRRRKIVFEPDAALQFGTVLANAGFDAMPKDPGLPTVTDLHLKPFDDSGMAALRLTLKDFGGPAAFLIDAHHLLALSEAARGALELAQPGGRA</sequence>